<keyword evidence="4" id="KW-1003">Cell membrane</keyword>
<organism evidence="9 10">
    <name type="scientific">Youngiibacter multivorans</name>
    <dbReference type="NCBI Taxonomy" id="937251"/>
    <lineage>
        <taxon>Bacteria</taxon>
        <taxon>Bacillati</taxon>
        <taxon>Bacillota</taxon>
        <taxon>Clostridia</taxon>
        <taxon>Eubacteriales</taxon>
        <taxon>Clostridiaceae</taxon>
        <taxon>Youngiibacter</taxon>
    </lineage>
</organism>
<dbReference type="EMBL" id="JAGGKC010000007">
    <property type="protein sequence ID" value="MBP1918665.1"/>
    <property type="molecule type" value="Genomic_DNA"/>
</dbReference>
<accession>A0ABS4G2T8</accession>
<evidence type="ECO:0000256" key="6">
    <source>
        <dbReference type="ARBA" id="ARBA00022989"/>
    </source>
</evidence>
<name>A0ABS4G2T8_9CLOT</name>
<gene>
    <name evidence="9" type="ORF">J2Z34_001142</name>
</gene>
<feature type="transmembrane region" description="Helical" evidence="8">
    <location>
        <begin position="37"/>
        <end position="56"/>
    </location>
</feature>
<dbReference type="InterPro" id="IPR004776">
    <property type="entry name" value="Mem_transp_PIN-like"/>
</dbReference>
<feature type="transmembrane region" description="Helical" evidence="8">
    <location>
        <begin position="101"/>
        <end position="121"/>
    </location>
</feature>
<dbReference type="Pfam" id="PF03547">
    <property type="entry name" value="Mem_trans"/>
    <property type="match status" value="2"/>
</dbReference>
<feature type="transmembrane region" description="Helical" evidence="8">
    <location>
        <begin position="222"/>
        <end position="244"/>
    </location>
</feature>
<dbReference type="Proteomes" id="UP001519271">
    <property type="component" value="Unassembled WGS sequence"/>
</dbReference>
<comment type="similarity">
    <text evidence="2">Belongs to the auxin efflux carrier (TC 2.A.69) family.</text>
</comment>
<reference evidence="9 10" key="1">
    <citation type="submission" date="2021-03" db="EMBL/GenBank/DDBJ databases">
        <title>Genomic Encyclopedia of Type Strains, Phase IV (KMG-IV): sequencing the most valuable type-strain genomes for metagenomic binning, comparative biology and taxonomic classification.</title>
        <authorList>
            <person name="Goeker M."/>
        </authorList>
    </citation>
    <scope>NUCLEOTIDE SEQUENCE [LARGE SCALE GENOMIC DNA]</scope>
    <source>
        <strain evidence="9 10">DSM 6139</strain>
    </source>
</reference>
<keyword evidence="5 8" id="KW-0812">Transmembrane</keyword>
<comment type="caution">
    <text evidence="9">The sequence shown here is derived from an EMBL/GenBank/DDBJ whole genome shotgun (WGS) entry which is preliminary data.</text>
</comment>
<evidence type="ECO:0000256" key="7">
    <source>
        <dbReference type="ARBA" id="ARBA00023136"/>
    </source>
</evidence>
<dbReference type="RefSeq" id="WP_209458894.1">
    <property type="nucleotide sequence ID" value="NZ_JAGGKC010000007.1"/>
</dbReference>
<proteinExistence type="inferred from homology"/>
<keyword evidence="6 8" id="KW-1133">Transmembrane helix</keyword>
<keyword evidence="3" id="KW-0813">Transport</keyword>
<evidence type="ECO:0000256" key="4">
    <source>
        <dbReference type="ARBA" id="ARBA00022475"/>
    </source>
</evidence>
<feature type="transmembrane region" description="Helical" evidence="8">
    <location>
        <begin position="127"/>
        <end position="148"/>
    </location>
</feature>
<evidence type="ECO:0000256" key="1">
    <source>
        <dbReference type="ARBA" id="ARBA00004651"/>
    </source>
</evidence>
<evidence type="ECO:0000256" key="8">
    <source>
        <dbReference type="SAM" id="Phobius"/>
    </source>
</evidence>
<feature type="transmembrane region" description="Helical" evidence="8">
    <location>
        <begin position="68"/>
        <end position="89"/>
    </location>
</feature>
<dbReference type="Gene3D" id="1.20.1530.20">
    <property type="match status" value="1"/>
</dbReference>
<dbReference type="PANTHER" id="PTHR36838">
    <property type="entry name" value="AUXIN EFFLUX CARRIER FAMILY PROTEIN"/>
    <property type="match status" value="1"/>
</dbReference>
<dbReference type="InterPro" id="IPR038770">
    <property type="entry name" value="Na+/solute_symporter_sf"/>
</dbReference>
<feature type="transmembrane region" description="Helical" evidence="8">
    <location>
        <begin position="282"/>
        <end position="301"/>
    </location>
</feature>
<comment type="subcellular location">
    <subcellularLocation>
        <location evidence="1">Cell membrane</location>
        <topology evidence="1">Multi-pass membrane protein</topology>
    </subcellularLocation>
</comment>
<evidence type="ECO:0000313" key="10">
    <source>
        <dbReference type="Proteomes" id="UP001519271"/>
    </source>
</evidence>
<evidence type="ECO:0000256" key="5">
    <source>
        <dbReference type="ARBA" id="ARBA00022692"/>
    </source>
</evidence>
<keyword evidence="10" id="KW-1185">Reference proteome</keyword>
<feature type="transmembrane region" description="Helical" evidence="8">
    <location>
        <begin position="6"/>
        <end position="25"/>
    </location>
</feature>
<protein>
    <submittedName>
        <fullName evidence="9">Permease</fullName>
    </submittedName>
</protein>
<feature type="transmembrane region" description="Helical" evidence="8">
    <location>
        <begin position="250"/>
        <end position="270"/>
    </location>
</feature>
<sequence>MEGFLKMAEIQGVLLVYLIVGFIARKVKIITPETRPSYTNFVIYILLPCMIFMSFSEQITSEQLKSTMILLMISFTVAIFSYILGKVLFRNYPYRRRSLMQYGTLISNSAFAGMPMIYYAYGELGLFYASIYIIPLRILMWSAGISLFTEADFRTKVKNVLLNPGIIAVELGAARMLLQVPIHPSLSTALKSVGNATMPMSMILIGTILAEISIRDLLDRDVVYMTVLRLILLPGIVLLALKAIGTDPLITAVTVLLTGMPVGSTAAILAEKYGADFSFGSKIVFTTTILSLITVPVLSIFL</sequence>
<evidence type="ECO:0000256" key="3">
    <source>
        <dbReference type="ARBA" id="ARBA00022448"/>
    </source>
</evidence>
<feature type="transmembrane region" description="Helical" evidence="8">
    <location>
        <begin position="192"/>
        <end position="210"/>
    </location>
</feature>
<evidence type="ECO:0000313" key="9">
    <source>
        <dbReference type="EMBL" id="MBP1918665.1"/>
    </source>
</evidence>
<keyword evidence="7 8" id="KW-0472">Membrane</keyword>
<feature type="transmembrane region" description="Helical" evidence="8">
    <location>
        <begin position="160"/>
        <end position="180"/>
    </location>
</feature>
<dbReference type="PANTHER" id="PTHR36838:SF1">
    <property type="entry name" value="SLR1864 PROTEIN"/>
    <property type="match status" value="1"/>
</dbReference>
<evidence type="ECO:0000256" key="2">
    <source>
        <dbReference type="ARBA" id="ARBA00010145"/>
    </source>
</evidence>